<comment type="caution">
    <text evidence="1">The sequence shown here is derived from an EMBL/GenBank/DDBJ whole genome shotgun (WGS) entry which is preliminary data.</text>
</comment>
<dbReference type="Proteomes" id="UP000590749">
    <property type="component" value="Unassembled WGS sequence"/>
</dbReference>
<protein>
    <submittedName>
        <fullName evidence="1">Uncharacterized protein</fullName>
    </submittedName>
</protein>
<dbReference type="RefSeq" id="WP_203833801.1">
    <property type="nucleotide sequence ID" value="NZ_BMPW01000005.1"/>
</dbReference>
<evidence type="ECO:0000313" key="2">
    <source>
        <dbReference type="Proteomes" id="UP000590749"/>
    </source>
</evidence>
<dbReference type="EMBL" id="JACHXF010000007">
    <property type="protein sequence ID" value="MBB3095853.1"/>
    <property type="molecule type" value="Genomic_DNA"/>
</dbReference>
<evidence type="ECO:0000313" key="1">
    <source>
        <dbReference type="EMBL" id="MBB3095853.1"/>
    </source>
</evidence>
<keyword evidence="2" id="KW-1185">Reference proteome</keyword>
<gene>
    <name evidence="1" type="ORF">FHR83_003523</name>
</gene>
<proteinExistence type="predicted"/>
<reference evidence="1 2" key="1">
    <citation type="submission" date="2020-08" db="EMBL/GenBank/DDBJ databases">
        <title>Genomic Encyclopedia of Type Strains, Phase III (KMG-III): the genomes of soil and plant-associated and newly described type strains.</title>
        <authorList>
            <person name="Whitman W."/>
        </authorList>
    </citation>
    <scope>NUCLEOTIDE SEQUENCE [LARGE SCALE GENOMIC DNA]</scope>
    <source>
        <strain evidence="1 2">CECT 3287</strain>
    </source>
</reference>
<dbReference type="AlphaFoldDB" id="A0A7W5AGL8"/>
<sequence>MDDVDALDRLYRTVYRAARTGEVDCTDAFDLAASVLELEPADPDATELATLSLDCADVSRPRMAGLALALLAGIGFQPCFTEEPERLARLEDAMRLVNQDVAATGLPDRCRLRVDDHDWPGLTRHAHAETWDGHRGTGGGISPASGADPVSALVAVAEDVQDAVMHAIWSAWPVCPVHELGVHARSHDGAAVWWCGGAGGHAVAAIGVWRSATVLP</sequence>
<organism evidence="1 2">
    <name type="scientific">Actinoplanes campanulatus</name>
    <dbReference type="NCBI Taxonomy" id="113559"/>
    <lineage>
        <taxon>Bacteria</taxon>
        <taxon>Bacillati</taxon>
        <taxon>Actinomycetota</taxon>
        <taxon>Actinomycetes</taxon>
        <taxon>Micromonosporales</taxon>
        <taxon>Micromonosporaceae</taxon>
        <taxon>Actinoplanes</taxon>
    </lineage>
</organism>
<accession>A0A7W5AGL8</accession>
<name>A0A7W5AGL8_9ACTN</name>